<keyword evidence="1" id="KW-0812">Transmembrane</keyword>
<feature type="transmembrane region" description="Helical" evidence="1">
    <location>
        <begin position="31"/>
        <end position="48"/>
    </location>
</feature>
<dbReference type="InterPro" id="IPR003474">
    <property type="entry name" value="Glcn_transporter"/>
</dbReference>
<keyword evidence="1" id="KW-0472">Membrane</keyword>
<dbReference type="RefSeq" id="WP_278157418.1">
    <property type="nucleotide sequence ID" value="NZ_CP121252.1"/>
</dbReference>
<feature type="transmembrane region" description="Helical" evidence="1">
    <location>
        <begin position="6"/>
        <end position="24"/>
    </location>
</feature>
<gene>
    <name evidence="2" type="ORF">P8192_12880</name>
</gene>
<keyword evidence="1" id="KW-1133">Transmembrane helix</keyword>
<evidence type="ECO:0000313" key="3">
    <source>
        <dbReference type="Proteomes" id="UP001219037"/>
    </source>
</evidence>
<dbReference type="EMBL" id="CP121252">
    <property type="protein sequence ID" value="WFP16265.1"/>
    <property type="molecule type" value="Genomic_DNA"/>
</dbReference>
<evidence type="ECO:0000313" key="2">
    <source>
        <dbReference type="EMBL" id="WFP16265.1"/>
    </source>
</evidence>
<dbReference type="PANTHER" id="PTHR30354">
    <property type="entry name" value="GNT FAMILY GLUCONATE TRANSPORTER"/>
    <property type="match status" value="1"/>
</dbReference>
<accession>A0ABY8H549</accession>
<protein>
    <submittedName>
        <fullName evidence="2">Uncharacterized protein</fullName>
    </submittedName>
</protein>
<evidence type="ECO:0000256" key="1">
    <source>
        <dbReference type="SAM" id="Phobius"/>
    </source>
</evidence>
<name>A0ABY8H549_9MICC</name>
<sequence length="124" mass="13431">MLLRISLFIVAFVMYPLACELFRVTDIPRRLIPGTIALGIFTFTMTALPGSPQVQNIIPGQFFGIESFPGPGMGLMGGALIFGGGLLWLEYRRRRLMAAGEHFDSPANTVMSSGSSEDGDWSAS</sequence>
<dbReference type="Proteomes" id="UP001219037">
    <property type="component" value="Chromosome"/>
</dbReference>
<feature type="transmembrane region" description="Helical" evidence="1">
    <location>
        <begin position="68"/>
        <end position="89"/>
    </location>
</feature>
<dbReference type="PANTHER" id="PTHR30354:SF7">
    <property type="entry name" value="BLL7963 PROTEIN"/>
    <property type="match status" value="1"/>
</dbReference>
<organism evidence="2 3">
    <name type="scientific">Citricoccus muralis</name>
    <dbReference type="NCBI Taxonomy" id="169134"/>
    <lineage>
        <taxon>Bacteria</taxon>
        <taxon>Bacillati</taxon>
        <taxon>Actinomycetota</taxon>
        <taxon>Actinomycetes</taxon>
        <taxon>Micrococcales</taxon>
        <taxon>Micrococcaceae</taxon>
        <taxon>Citricoccus</taxon>
    </lineage>
</organism>
<reference evidence="2 3" key="1">
    <citation type="submission" date="2023-04" db="EMBL/GenBank/DDBJ databases">
        <title>Funneling lignin-derived compounds into biodiesel using alkali-halophilic Citricoccus sp. P2.</title>
        <authorList>
            <person name="Luo C.-B."/>
        </authorList>
    </citation>
    <scope>NUCLEOTIDE SEQUENCE [LARGE SCALE GENOMIC DNA]</scope>
    <source>
        <strain evidence="2 3">P2</strain>
    </source>
</reference>
<keyword evidence="3" id="KW-1185">Reference proteome</keyword>
<proteinExistence type="predicted"/>